<dbReference type="EMBL" id="NUHO01000053">
    <property type="protein sequence ID" value="PGM92726.1"/>
    <property type="molecule type" value="Genomic_DNA"/>
</dbReference>
<accession>A0A2B9DZ19</accession>
<evidence type="ECO:0000313" key="2">
    <source>
        <dbReference type="Proteomes" id="UP000222054"/>
    </source>
</evidence>
<comment type="caution">
    <text evidence="1">The sequence shown here is derived from an EMBL/GenBank/DDBJ whole genome shotgun (WGS) entry which is preliminary data.</text>
</comment>
<dbReference type="InterPro" id="IPR043733">
    <property type="entry name" value="DUF5677"/>
</dbReference>
<dbReference type="Proteomes" id="UP000222054">
    <property type="component" value="Unassembled WGS sequence"/>
</dbReference>
<dbReference type="Pfam" id="PF18928">
    <property type="entry name" value="DUF5677"/>
    <property type="match status" value="1"/>
</dbReference>
<gene>
    <name evidence="1" type="ORF">CN958_15160</name>
</gene>
<reference evidence="1 2" key="1">
    <citation type="submission" date="2017-09" db="EMBL/GenBank/DDBJ databases">
        <title>Large-scale bioinformatics analysis of Bacillus genomes uncovers conserved roles of natural products in bacterial physiology.</title>
        <authorList>
            <consortium name="Agbiome Team Llc"/>
            <person name="Bleich R.M."/>
            <person name="Grubbs K.J."/>
            <person name="Santa Maria K.C."/>
            <person name="Allen S.E."/>
            <person name="Farag S."/>
            <person name="Shank E.A."/>
            <person name="Bowers A."/>
        </authorList>
    </citation>
    <scope>NUCLEOTIDE SEQUENCE [LARGE SCALE GENOMIC DNA]</scope>
    <source>
        <strain evidence="1 2">AFS053130</strain>
    </source>
</reference>
<organism evidence="1 2">
    <name type="scientific">Bacillus cereus</name>
    <dbReference type="NCBI Taxonomy" id="1396"/>
    <lineage>
        <taxon>Bacteria</taxon>
        <taxon>Bacillati</taxon>
        <taxon>Bacillota</taxon>
        <taxon>Bacilli</taxon>
        <taxon>Bacillales</taxon>
        <taxon>Bacillaceae</taxon>
        <taxon>Bacillus</taxon>
        <taxon>Bacillus cereus group</taxon>
    </lineage>
</organism>
<name>A0A2B9DZ19_BACCE</name>
<evidence type="ECO:0000313" key="1">
    <source>
        <dbReference type="EMBL" id="PGM92726.1"/>
    </source>
</evidence>
<sequence length="218" mass="25773">MIRSALETYLSLKYITQHKRFIKDRAISYYVGYIINQKIVYNNMLENPPKHVSMPEEEFKNKIVKIDQLLKSPIFNKILNQWKFTKEIQNKKFNNTYEPKWYSLFKGPTSIKMLVNRLNDEQIYKYYEILSLEAHGYESLNGLNNDDIINKPFSFKPIRGTENSSHFAGMARALCTSATHEIIKNMSPELNGEFIKFMNELGLINKYQNELKIRLKQN</sequence>
<proteinExistence type="predicted"/>
<dbReference type="RefSeq" id="WP_098777432.1">
    <property type="nucleotide sequence ID" value="NZ_NUHO01000053.1"/>
</dbReference>
<dbReference type="AlphaFoldDB" id="A0A2B9DZ19"/>
<protein>
    <submittedName>
        <fullName evidence="1">Uncharacterized protein</fullName>
    </submittedName>
</protein>